<organism evidence="2 3">
    <name type="scientific">Tsukamurella tyrosinosolvens</name>
    <dbReference type="NCBI Taxonomy" id="57704"/>
    <lineage>
        <taxon>Bacteria</taxon>
        <taxon>Bacillati</taxon>
        <taxon>Actinomycetota</taxon>
        <taxon>Actinomycetes</taxon>
        <taxon>Mycobacteriales</taxon>
        <taxon>Tsukamurellaceae</taxon>
        <taxon>Tsukamurella</taxon>
    </lineage>
</organism>
<reference evidence="3" key="1">
    <citation type="submission" date="2016-10" db="EMBL/GenBank/DDBJ databases">
        <authorList>
            <person name="Varghese N."/>
            <person name="Submissions S."/>
        </authorList>
    </citation>
    <scope>NUCLEOTIDE SEQUENCE [LARGE SCALE GENOMIC DNA]</scope>
    <source>
        <strain evidence="3">DSM 44234</strain>
    </source>
</reference>
<evidence type="ECO:0000256" key="1">
    <source>
        <dbReference type="SAM" id="Coils"/>
    </source>
</evidence>
<evidence type="ECO:0008006" key="4">
    <source>
        <dbReference type="Google" id="ProtNLM"/>
    </source>
</evidence>
<dbReference type="AlphaFoldDB" id="A0A1H4ULD9"/>
<proteinExistence type="predicted"/>
<dbReference type="STRING" id="57704.SAMN04489793_2927"/>
<evidence type="ECO:0000313" key="3">
    <source>
        <dbReference type="Proteomes" id="UP000182241"/>
    </source>
</evidence>
<feature type="coiled-coil region" evidence="1">
    <location>
        <begin position="304"/>
        <end position="340"/>
    </location>
</feature>
<dbReference type="OrthoDB" id="4293331at2"/>
<sequence length="482" mass="54078">MLIRRSTGGVYTQCDRLWDDGSLNAHQAIDRRGVPLSGVPRTESEELRDRINDLLGPRPRLCERFPLLASSDSDGFTANLDVISNAQAFVQDPWLDARDARQVAQNLFGRRAYRKPLAREVVRHGAGMLSWFSLYRGLVDPERILEALGSIPREHTEVYLRAASSEMRTVRQILVRTPASVLRRVIAAPYGQHQHALLDAARAVRSRKELRIDLERLPALIEARGARNVRTPGDLHDLVLALRLDQPKSLLWTPRRVAAAEARLKEREASQMLEEFNYDRQLRGLPVIDWETWRTDPTLLEAAMADQAARAERLRIESERQKAEREVRAEQLRLEQRRRDAAAITAAQHLKAQLNDLEPAAFAGMRLEIAASGEQLREWGAAMGNCIGTYTQELERSVLFALHSPVAGRQEKILLNGHIRVCADEAGHPVFELTQLLGRSNRPALECVGLEGVRTVLEALLGVGVRRATHTWGLEGVTAQAA</sequence>
<keyword evidence="3" id="KW-1185">Reference proteome</keyword>
<gene>
    <name evidence="2" type="ORF">SAMN04489793_2927</name>
</gene>
<accession>A0A1H4ULD9</accession>
<keyword evidence="1" id="KW-0175">Coiled coil</keyword>
<name>A0A1H4ULD9_TSUTY</name>
<dbReference type="Proteomes" id="UP000182241">
    <property type="component" value="Unassembled WGS sequence"/>
</dbReference>
<dbReference type="EMBL" id="FNSA01000003">
    <property type="protein sequence ID" value="SEC68944.1"/>
    <property type="molecule type" value="Genomic_DNA"/>
</dbReference>
<dbReference type="RefSeq" id="WP_068739965.1">
    <property type="nucleotide sequence ID" value="NZ_FNSA01000003.1"/>
</dbReference>
<evidence type="ECO:0000313" key="2">
    <source>
        <dbReference type="EMBL" id="SEC68944.1"/>
    </source>
</evidence>
<protein>
    <recommendedName>
        <fullName evidence="4">PcfJ-like protein</fullName>
    </recommendedName>
</protein>